<dbReference type="AlphaFoldDB" id="A0A2K9NVM1"/>
<dbReference type="SMART" id="SM00855">
    <property type="entry name" value="PGAM"/>
    <property type="match status" value="1"/>
</dbReference>
<dbReference type="EMBL" id="CP025704">
    <property type="protein sequence ID" value="AUN99562.1"/>
    <property type="molecule type" value="Genomic_DNA"/>
</dbReference>
<dbReference type="PROSITE" id="PS00175">
    <property type="entry name" value="PG_MUTASE"/>
    <property type="match status" value="1"/>
</dbReference>
<organism evidence="2 3">
    <name type="scientific">Bacteriovorax stolpii</name>
    <name type="common">Bdellovibrio stolpii</name>
    <dbReference type="NCBI Taxonomy" id="960"/>
    <lineage>
        <taxon>Bacteria</taxon>
        <taxon>Pseudomonadati</taxon>
        <taxon>Bdellovibrionota</taxon>
        <taxon>Bacteriovoracia</taxon>
        <taxon>Bacteriovoracales</taxon>
        <taxon>Bacteriovoracaceae</taxon>
        <taxon>Bacteriovorax</taxon>
    </lineage>
</organism>
<dbReference type="InterPro" id="IPR001345">
    <property type="entry name" value="PG/BPGM_mutase_AS"/>
</dbReference>
<gene>
    <name evidence="2" type="ORF">C0V70_15905</name>
</gene>
<evidence type="ECO:0000256" key="1">
    <source>
        <dbReference type="ARBA" id="ARBA00022801"/>
    </source>
</evidence>
<dbReference type="CDD" id="cd07067">
    <property type="entry name" value="HP_PGM_like"/>
    <property type="match status" value="1"/>
</dbReference>
<dbReference type="PANTHER" id="PTHR46517:SF1">
    <property type="entry name" value="FRUCTOSE-2,6-BISPHOSPHATASE TIGAR"/>
    <property type="match status" value="1"/>
</dbReference>
<dbReference type="InterPro" id="IPR051695">
    <property type="entry name" value="Phosphoglycerate_Mutase"/>
</dbReference>
<proteinExistence type="predicted"/>
<dbReference type="OrthoDB" id="5291958at2"/>
<dbReference type="InterPro" id="IPR029033">
    <property type="entry name" value="His_PPase_superfam"/>
</dbReference>
<dbReference type="GO" id="GO:0045820">
    <property type="term" value="P:negative regulation of glycolytic process"/>
    <property type="evidence" value="ECO:0007669"/>
    <property type="project" value="TreeGrafter"/>
</dbReference>
<dbReference type="Gene3D" id="3.40.50.1240">
    <property type="entry name" value="Phosphoglycerate mutase-like"/>
    <property type="match status" value="1"/>
</dbReference>
<sequence length="208" mass="23633">MNRVFYIFRHGETDWNKERRCQGHTNTPLNQNGIQQAMELAERMLHVPLDIVVTSDLERALTTGKTVAEKKSVPLVIDARLREMSYGEAEGMLFEDAISSFGPELWQKLMSFKKENDHVGFPGGETRQIARERFLAVLHHLIETTSHQAIGISTHGGALRNALHSFLPEDQPMLAIPNCVLYRLVYDSAEKRFIAEAEPFNCLLTEKV</sequence>
<dbReference type="SUPFAM" id="SSF53254">
    <property type="entry name" value="Phosphoglycerate mutase-like"/>
    <property type="match status" value="1"/>
</dbReference>
<dbReference type="Proteomes" id="UP000235584">
    <property type="component" value="Chromosome"/>
</dbReference>
<evidence type="ECO:0000313" key="2">
    <source>
        <dbReference type="EMBL" id="AUN99562.1"/>
    </source>
</evidence>
<dbReference type="PANTHER" id="PTHR46517">
    <property type="entry name" value="FRUCTOSE-2,6-BISPHOSPHATASE TIGAR"/>
    <property type="match status" value="1"/>
</dbReference>
<dbReference type="Pfam" id="PF00300">
    <property type="entry name" value="His_Phos_1"/>
    <property type="match status" value="1"/>
</dbReference>
<reference evidence="2 3" key="1">
    <citation type="submission" date="2018-01" db="EMBL/GenBank/DDBJ databases">
        <title>Complete genome sequence of Bacteriovorax stolpii DSM12778.</title>
        <authorList>
            <person name="Tang B."/>
            <person name="Chang J."/>
        </authorList>
    </citation>
    <scope>NUCLEOTIDE SEQUENCE [LARGE SCALE GENOMIC DNA]</scope>
    <source>
        <strain evidence="2 3">DSM 12778</strain>
    </source>
</reference>
<keyword evidence="1" id="KW-0378">Hydrolase</keyword>
<accession>A0A2K9NVM1</accession>
<dbReference type="GO" id="GO:0043456">
    <property type="term" value="P:regulation of pentose-phosphate shunt"/>
    <property type="evidence" value="ECO:0007669"/>
    <property type="project" value="TreeGrafter"/>
</dbReference>
<name>A0A2K9NVM1_BACTC</name>
<dbReference type="KEGG" id="bsto:C0V70_15905"/>
<dbReference type="GO" id="GO:0005829">
    <property type="term" value="C:cytosol"/>
    <property type="evidence" value="ECO:0007669"/>
    <property type="project" value="TreeGrafter"/>
</dbReference>
<dbReference type="RefSeq" id="WP_102244853.1">
    <property type="nucleotide sequence ID" value="NZ_CP025704.1"/>
</dbReference>
<keyword evidence="3" id="KW-1185">Reference proteome</keyword>
<dbReference type="InterPro" id="IPR013078">
    <property type="entry name" value="His_Pase_superF_clade-1"/>
</dbReference>
<protein>
    <submittedName>
        <fullName evidence="2">Uncharacterized protein</fullName>
    </submittedName>
</protein>
<dbReference type="GO" id="GO:0004331">
    <property type="term" value="F:fructose-2,6-bisphosphate 2-phosphatase activity"/>
    <property type="evidence" value="ECO:0007669"/>
    <property type="project" value="TreeGrafter"/>
</dbReference>
<evidence type="ECO:0000313" key="3">
    <source>
        <dbReference type="Proteomes" id="UP000235584"/>
    </source>
</evidence>